<dbReference type="GO" id="GO:0006352">
    <property type="term" value="P:DNA-templated transcription initiation"/>
    <property type="evidence" value="ECO:0007669"/>
    <property type="project" value="InterPro"/>
</dbReference>
<dbReference type="SUPFAM" id="SSF88659">
    <property type="entry name" value="Sigma3 and sigma4 domains of RNA polymerase sigma factors"/>
    <property type="match status" value="1"/>
</dbReference>
<reference evidence="2 3" key="1">
    <citation type="submission" date="2013-01" db="EMBL/GenBank/DDBJ databases">
        <title>The Genome Sequence of Clostridium clostridioforme 90A8.</title>
        <authorList>
            <consortium name="The Broad Institute Genome Sequencing Platform"/>
            <person name="Earl A."/>
            <person name="Ward D."/>
            <person name="Feldgarden M."/>
            <person name="Gevers D."/>
            <person name="Courvalin P."/>
            <person name="Lambert T."/>
            <person name="Walker B."/>
            <person name="Young S.K."/>
            <person name="Zeng Q."/>
            <person name="Gargeya S."/>
            <person name="Fitzgerald M."/>
            <person name="Haas B."/>
            <person name="Abouelleil A."/>
            <person name="Alvarado L."/>
            <person name="Arachchi H.M."/>
            <person name="Berlin A.M."/>
            <person name="Chapman S.B."/>
            <person name="Dewar J."/>
            <person name="Goldberg J."/>
            <person name="Griggs A."/>
            <person name="Gujja S."/>
            <person name="Hansen M."/>
            <person name="Howarth C."/>
            <person name="Imamovic A."/>
            <person name="Larimer J."/>
            <person name="McCowan C."/>
            <person name="Murphy C."/>
            <person name="Neiman D."/>
            <person name="Pearson M."/>
            <person name="Priest M."/>
            <person name="Roberts A."/>
            <person name="Saif S."/>
            <person name="Shea T."/>
            <person name="Sisk P."/>
            <person name="Sykes S."/>
            <person name="Wortman J."/>
            <person name="Nusbaum C."/>
            <person name="Birren B."/>
        </authorList>
    </citation>
    <scope>NUCLEOTIDE SEQUENCE [LARGE SCALE GENOMIC DNA]</scope>
    <source>
        <strain evidence="2 3">90A8</strain>
    </source>
</reference>
<evidence type="ECO:0000259" key="1">
    <source>
        <dbReference type="Pfam" id="PF04545"/>
    </source>
</evidence>
<dbReference type="HOGENOM" id="CLU_117542_0_0_9"/>
<protein>
    <submittedName>
        <fullName evidence="2">Sigma-70 family RNA polymerase sigma factor</fullName>
    </submittedName>
</protein>
<comment type="caution">
    <text evidence="2">The sequence shown here is derived from an EMBL/GenBank/DDBJ whole genome shotgun (WGS) entry which is preliminary data.</text>
</comment>
<dbReference type="RefSeq" id="WP_002594271.1">
    <property type="nucleotide sequence ID" value="NZ_KB850986.1"/>
</dbReference>
<dbReference type="GO" id="GO:0003700">
    <property type="term" value="F:DNA-binding transcription factor activity"/>
    <property type="evidence" value="ECO:0007669"/>
    <property type="project" value="InterPro"/>
</dbReference>
<dbReference type="InterPro" id="IPR007630">
    <property type="entry name" value="RNA_pol_sigma70_r4"/>
</dbReference>
<name>A0A0E2H4V0_9FIRM</name>
<dbReference type="InterPro" id="IPR013324">
    <property type="entry name" value="RNA_pol_sigma_r3/r4-like"/>
</dbReference>
<proteinExistence type="predicted"/>
<sequence length="144" mass="17191">MKTINLRDYYPHCREDILVDVSEEVLETILQAVRTEHTQERKARRWGTCYNSLDSCDWLEREYLTDPETPDEVITRQEEQLQVYEALTHLTPIQAKRIYDRYIAEKSCAEIADAEGVSRVTVYRAITSGLKKLKEYYVFRHWRE</sequence>
<organism evidence="2 3">
    <name type="scientific">[Clostridium] clostridioforme 90A8</name>
    <dbReference type="NCBI Taxonomy" id="999408"/>
    <lineage>
        <taxon>Bacteria</taxon>
        <taxon>Bacillati</taxon>
        <taxon>Bacillota</taxon>
        <taxon>Clostridia</taxon>
        <taxon>Lachnospirales</taxon>
        <taxon>Lachnospiraceae</taxon>
        <taxon>Enterocloster</taxon>
    </lineage>
</organism>
<dbReference type="EMBL" id="AGYR01000055">
    <property type="protein sequence ID" value="ENZ09049.1"/>
    <property type="molecule type" value="Genomic_DNA"/>
</dbReference>
<dbReference type="InterPro" id="IPR036388">
    <property type="entry name" value="WH-like_DNA-bd_sf"/>
</dbReference>
<accession>A0A0E2H4V0</accession>
<dbReference type="AlphaFoldDB" id="A0A0E2H4V0"/>
<dbReference type="Gene3D" id="1.10.10.10">
    <property type="entry name" value="Winged helix-like DNA-binding domain superfamily/Winged helix DNA-binding domain"/>
    <property type="match status" value="1"/>
</dbReference>
<dbReference type="PATRIC" id="fig|999408.3.peg.4990"/>
<dbReference type="Pfam" id="PF04545">
    <property type="entry name" value="Sigma70_r4"/>
    <property type="match status" value="1"/>
</dbReference>
<gene>
    <name evidence="2" type="ORF">HMPREF1090_04643</name>
</gene>
<feature type="domain" description="RNA polymerase sigma-70 region 4" evidence="1">
    <location>
        <begin position="86"/>
        <end position="135"/>
    </location>
</feature>
<dbReference type="Proteomes" id="UP000013085">
    <property type="component" value="Unassembled WGS sequence"/>
</dbReference>
<evidence type="ECO:0000313" key="3">
    <source>
        <dbReference type="Proteomes" id="UP000013085"/>
    </source>
</evidence>
<evidence type="ECO:0000313" key="2">
    <source>
        <dbReference type="EMBL" id="ENZ09049.1"/>
    </source>
</evidence>